<reference evidence="5 6" key="1">
    <citation type="submission" date="2013-04" db="EMBL/GenBank/DDBJ databases">
        <title>The Genome Sequence of Treponema maltophilum ATCC 51939.</title>
        <authorList>
            <consortium name="The Broad Institute Genomics Platform"/>
            <person name="Earl A."/>
            <person name="Ward D."/>
            <person name="Feldgarden M."/>
            <person name="Gevers D."/>
            <person name="Leonetti C."/>
            <person name="Blanton J.M."/>
            <person name="Dewhirst F.E."/>
            <person name="Izard J."/>
            <person name="Walker B."/>
            <person name="Young S."/>
            <person name="Zeng Q."/>
            <person name="Gargeya S."/>
            <person name="Fitzgerald M."/>
            <person name="Haas B."/>
            <person name="Abouelleil A."/>
            <person name="Allen A.W."/>
            <person name="Alvarado L."/>
            <person name="Arachchi H.M."/>
            <person name="Berlin A.M."/>
            <person name="Chapman S.B."/>
            <person name="Gainer-Dewar J."/>
            <person name="Goldberg J."/>
            <person name="Griggs A."/>
            <person name="Gujja S."/>
            <person name="Hansen M."/>
            <person name="Howarth C."/>
            <person name="Imamovic A."/>
            <person name="Ireland A."/>
            <person name="Larimer J."/>
            <person name="McCowan C."/>
            <person name="Murphy C."/>
            <person name="Pearson M."/>
            <person name="Poon T.W."/>
            <person name="Priest M."/>
            <person name="Roberts A."/>
            <person name="Saif S."/>
            <person name="Shea T."/>
            <person name="Sisk P."/>
            <person name="Sykes S."/>
            <person name="Wortman J."/>
            <person name="Nusbaum C."/>
            <person name="Birren B."/>
        </authorList>
    </citation>
    <scope>NUCLEOTIDE SEQUENCE [LARGE SCALE GENOMIC DNA]</scope>
    <source>
        <strain evidence="5 6">ATCC 51939</strain>
    </source>
</reference>
<feature type="domain" description="Beta-lactamase-related" evidence="4">
    <location>
        <begin position="65"/>
        <end position="389"/>
    </location>
</feature>
<dbReference type="SUPFAM" id="SSF56601">
    <property type="entry name" value="beta-lactamase/transpeptidase-like"/>
    <property type="match status" value="1"/>
</dbReference>
<keyword evidence="2" id="KW-0472">Membrane</keyword>
<organism evidence="5 6">
    <name type="scientific">Treponema maltophilum ATCC 51939</name>
    <dbReference type="NCBI Taxonomy" id="1125699"/>
    <lineage>
        <taxon>Bacteria</taxon>
        <taxon>Pseudomonadati</taxon>
        <taxon>Spirochaetota</taxon>
        <taxon>Spirochaetia</taxon>
        <taxon>Spirochaetales</taxon>
        <taxon>Treponemataceae</taxon>
        <taxon>Treponema</taxon>
    </lineage>
</organism>
<evidence type="ECO:0000313" key="6">
    <source>
        <dbReference type="Proteomes" id="UP000014541"/>
    </source>
</evidence>
<feature type="signal peptide" evidence="3">
    <location>
        <begin position="1"/>
        <end position="33"/>
    </location>
</feature>
<feature type="transmembrane region" description="Helical" evidence="2">
    <location>
        <begin position="603"/>
        <end position="624"/>
    </location>
</feature>
<evidence type="ECO:0000313" key="5">
    <source>
        <dbReference type="EMBL" id="EPF30347.1"/>
    </source>
</evidence>
<keyword evidence="2" id="KW-1133">Transmembrane helix</keyword>
<feature type="transmembrane region" description="Helical" evidence="2">
    <location>
        <begin position="570"/>
        <end position="591"/>
    </location>
</feature>
<accession>S3KDR1</accession>
<feature type="chain" id="PRO_5004522858" description="Beta-lactamase-related domain-containing protein" evidence="3">
    <location>
        <begin position="34"/>
        <end position="654"/>
    </location>
</feature>
<gene>
    <name evidence="5" type="ORF">HMPREF9194_00664</name>
</gene>
<proteinExistence type="predicted"/>
<dbReference type="PANTHER" id="PTHR46825:SF9">
    <property type="entry name" value="BETA-LACTAMASE-RELATED DOMAIN-CONTAINING PROTEIN"/>
    <property type="match status" value="1"/>
</dbReference>
<dbReference type="AlphaFoldDB" id="S3KDR1"/>
<dbReference type="EMBL" id="ATFF01000006">
    <property type="protein sequence ID" value="EPF30347.1"/>
    <property type="molecule type" value="Genomic_DNA"/>
</dbReference>
<evidence type="ECO:0000256" key="3">
    <source>
        <dbReference type="SAM" id="SignalP"/>
    </source>
</evidence>
<dbReference type="Pfam" id="PF00144">
    <property type="entry name" value="Beta-lactamase"/>
    <property type="match status" value="1"/>
</dbReference>
<feature type="transmembrane region" description="Helical" evidence="2">
    <location>
        <begin position="631"/>
        <end position="653"/>
    </location>
</feature>
<dbReference type="InterPro" id="IPR001466">
    <property type="entry name" value="Beta-lactam-related"/>
</dbReference>
<name>S3KDR1_TREMA</name>
<evidence type="ECO:0000259" key="4">
    <source>
        <dbReference type="Pfam" id="PF00144"/>
    </source>
</evidence>
<dbReference type="HOGENOM" id="CLU_022757_2_1_12"/>
<dbReference type="PATRIC" id="fig|1125699.3.peg.676"/>
<dbReference type="eggNOG" id="COG1680">
    <property type="taxonomic scope" value="Bacteria"/>
</dbReference>
<feature type="region of interest" description="Disordered" evidence="1">
    <location>
        <begin position="394"/>
        <end position="414"/>
    </location>
</feature>
<dbReference type="STRING" id="1125699.HMPREF9194_00664"/>
<evidence type="ECO:0000256" key="1">
    <source>
        <dbReference type="SAM" id="MobiDB-lite"/>
    </source>
</evidence>
<comment type="caution">
    <text evidence="5">The sequence shown here is derived from an EMBL/GenBank/DDBJ whole genome shotgun (WGS) entry which is preliminary data.</text>
</comment>
<dbReference type="InterPro" id="IPR012338">
    <property type="entry name" value="Beta-lactam/transpept-like"/>
</dbReference>
<dbReference type="PANTHER" id="PTHR46825">
    <property type="entry name" value="D-ALANYL-D-ALANINE-CARBOXYPEPTIDASE/ENDOPEPTIDASE AMPH"/>
    <property type="match status" value="1"/>
</dbReference>
<feature type="compositionally biased region" description="Low complexity" evidence="1">
    <location>
        <begin position="398"/>
        <end position="414"/>
    </location>
</feature>
<evidence type="ECO:0000256" key="2">
    <source>
        <dbReference type="SAM" id="Phobius"/>
    </source>
</evidence>
<keyword evidence="6" id="KW-1185">Reference proteome</keyword>
<keyword evidence="3" id="KW-0732">Signal</keyword>
<keyword evidence="2" id="KW-0812">Transmembrane</keyword>
<dbReference type="Gene3D" id="3.40.710.10">
    <property type="entry name" value="DD-peptidase/beta-lactamase superfamily"/>
    <property type="match status" value="1"/>
</dbReference>
<dbReference type="RefSeq" id="WP_016524958.1">
    <property type="nucleotide sequence ID" value="NZ_KE332518.1"/>
</dbReference>
<protein>
    <recommendedName>
        <fullName evidence="4">Beta-lactamase-related domain-containing protein</fullName>
    </recommendedName>
</protein>
<dbReference type="Proteomes" id="UP000014541">
    <property type="component" value="Unassembled WGS sequence"/>
</dbReference>
<sequence>MYKTVRSFSDAFCRLLCRAAVLFLCLCADFCTAASLYAAAAQNAQDVQPLQNGYENIVDGVAASYVGKNIPGACVIITEHGTVVFSKCYGYANLDTQQRIRPDTDFFEWGSVTKTLVWVSALQLEEKGLLDLNADIRRYLPENFLRNLRYDAPITMLDLMNHTAGFEEYLIDFRYLNEQPVKPLIDVLSARQPAQVFEPGSVSAYSNWGAALAGFIVERVSGQSFDEYVAKHIFAPLGIQDAELKPQWTAETLKRKINGYSHSKKGFRKEEFMRLRLYPAGSLNGTPNALIKYAAELAKKSGTASLLFSDPATKDKLFCETYRSFGAASGLAHGFWEYTKNNGIFGHEGGTYGFQTQLWVQPERERAILIATNVMESDFCRSLMNELVQNEAQAGKETSANANGSASTNAAGGTDTTNFARFSGEYFPARSVWTHAGKLNGYMQMISIQQNTDGTGIVLKKRSDGKSLTYRPIGNNRFYCEEALPEEQYLAFKTESENVISMTFFLAHDYVPAKGRYSTGFLLSCAAAFALAFVFWLASGIFFAVSGIRARRAIKSAPAIHAGSDRLPKVLCAACGLIADVSIIAGMRNWFAIYTIDSVQMNLIVAINAACALCTVCSCAYLFYKKRFCPAVIFSAACAVQLYAAICLGFFHIV</sequence>
<feature type="transmembrane region" description="Helical" evidence="2">
    <location>
        <begin position="521"/>
        <end position="545"/>
    </location>
</feature>
<dbReference type="InterPro" id="IPR050491">
    <property type="entry name" value="AmpC-like"/>
</dbReference>